<evidence type="ECO:0000256" key="10">
    <source>
        <dbReference type="ARBA" id="ARBA00022741"/>
    </source>
</evidence>
<evidence type="ECO:0000256" key="6">
    <source>
        <dbReference type="ARBA" id="ARBA00022475"/>
    </source>
</evidence>
<comment type="caution">
    <text evidence="21">The sequence shown here is derived from an EMBL/GenBank/DDBJ whole genome shotgun (WGS) entry which is preliminary data.</text>
</comment>
<evidence type="ECO:0000256" key="8">
    <source>
        <dbReference type="ARBA" id="ARBA00022679"/>
    </source>
</evidence>
<evidence type="ECO:0000256" key="7">
    <source>
        <dbReference type="ARBA" id="ARBA00022519"/>
    </source>
</evidence>
<evidence type="ECO:0000256" key="13">
    <source>
        <dbReference type="ARBA" id="ARBA00022989"/>
    </source>
</evidence>
<evidence type="ECO:0000259" key="20">
    <source>
        <dbReference type="Pfam" id="PF13614"/>
    </source>
</evidence>
<gene>
    <name evidence="21" type="ORF">CK510_13885</name>
</gene>
<dbReference type="Proteomes" id="UP000218238">
    <property type="component" value="Unassembled WGS sequence"/>
</dbReference>
<protein>
    <recommendedName>
        <fullName evidence="5">non-specific protein-tyrosine kinase</fullName>
        <ecNumber evidence="5">2.7.10.2</ecNumber>
    </recommendedName>
</protein>
<evidence type="ECO:0000313" key="21">
    <source>
        <dbReference type="EMBL" id="PAX53460.1"/>
    </source>
</evidence>
<comment type="similarity">
    <text evidence="2">Belongs to the CpsC/CapA family.</text>
</comment>
<dbReference type="PANTHER" id="PTHR32309:SF13">
    <property type="entry name" value="FERRIC ENTEROBACTIN TRANSPORT PROTEIN FEPE"/>
    <property type="match status" value="1"/>
</dbReference>
<evidence type="ECO:0000256" key="16">
    <source>
        <dbReference type="ARBA" id="ARBA00051245"/>
    </source>
</evidence>
<keyword evidence="10" id="KW-0547">Nucleotide-binding</keyword>
<dbReference type="NCBIfam" id="TIGR01007">
    <property type="entry name" value="eps_fam"/>
    <property type="match status" value="1"/>
</dbReference>
<keyword evidence="17" id="KW-0175">Coiled coil</keyword>
<dbReference type="EC" id="2.7.10.2" evidence="5"/>
<feature type="domain" description="Polysaccharide chain length determinant N-terminal" evidence="19">
    <location>
        <begin position="45"/>
        <end position="140"/>
    </location>
</feature>
<dbReference type="InterPro" id="IPR025669">
    <property type="entry name" value="AAA_dom"/>
</dbReference>
<sequence length="775" mass="86618">MGTHITTTETSVQNLKNPHPSTREAFWVWKKPDIEEETPRLTPAFGVLRRRAALIAGITVAVTTTSVFLAAKQDARYEGRFQIMVEPLKSNDSELLKLLSATLQQNVNEITKQNTTTLDYNALMEVLKSPKIIDPVINELRVKYPNISYDQLVGNDIAGGKATTGREGTLMVSRIAKGKDESRVIEVRYRDTNPQKIEFILDKVSQAYRKYSSEQQQSSLRQGIKFVEQQVPKLELRVNTLQGQLQVFQQRYSFYNPQLQGEQLLKRLDDTKVQRLDTERKYLESRSLYTSLQNQLGMTQNSAIAASALSESPQYQQIRTRIGEIDAKIAQESVRFNEASPVIQSLREERRKLQPLLSQEARIALGNHAVQGKISSEVVTYQNSVRRDLTKQLADANNQTQSLEMSLQALVQNEFQLNEQIKQYPIVSRQYANLQRDLQVATDTLYQLKSKQEALRVDAAQQEVPWEIIMPPSVPRDATGKLISVSPQPSRSLMLGGIGGLLLGTCAAFVLENMKNVFHDPSEVKRAAKLPILGSIPFCRNIHIPTVNNVVMFEGRDNREVESAESNVALKRRDEKNQVFAQAFCSLYNRVDSFSKEASIRSIAVTSATSGEGKTSVAANLAQIAAEAGQKVLLVDGNLRNPQLHYHLGIGNTEGLSEVLSQDLDMHLAIQRSPNEENLFVLTAGKTKGNPNKLFASSQMENFVERSQAHFDLIIYDTPNLLGRLDTNALANHTDGILLVVGLGKTARPHFKQVVEELKGGRVTVLGMVTNSLEN</sequence>
<keyword evidence="9 18" id="KW-0812">Transmembrane</keyword>
<evidence type="ECO:0000256" key="9">
    <source>
        <dbReference type="ARBA" id="ARBA00022692"/>
    </source>
</evidence>
<keyword evidence="22" id="KW-1185">Reference proteome</keyword>
<dbReference type="RefSeq" id="WP_095722262.1">
    <property type="nucleotide sequence ID" value="NZ_NTFS01000139.1"/>
</dbReference>
<evidence type="ECO:0000256" key="14">
    <source>
        <dbReference type="ARBA" id="ARBA00023136"/>
    </source>
</evidence>
<evidence type="ECO:0000256" key="11">
    <source>
        <dbReference type="ARBA" id="ARBA00022777"/>
    </source>
</evidence>
<keyword evidence="8" id="KW-0808">Transferase</keyword>
<keyword evidence="11" id="KW-0418">Kinase</keyword>
<dbReference type="GO" id="GO:0005524">
    <property type="term" value="F:ATP binding"/>
    <property type="evidence" value="ECO:0007669"/>
    <property type="project" value="UniProtKB-KW"/>
</dbReference>
<name>A0A2A2TIA1_9CYAN</name>
<evidence type="ECO:0000256" key="15">
    <source>
        <dbReference type="ARBA" id="ARBA00023137"/>
    </source>
</evidence>
<dbReference type="InterPro" id="IPR003856">
    <property type="entry name" value="LPS_length_determ_N"/>
</dbReference>
<dbReference type="Gene3D" id="3.40.50.300">
    <property type="entry name" value="P-loop containing nucleotide triphosphate hydrolases"/>
    <property type="match status" value="1"/>
</dbReference>
<dbReference type="OrthoDB" id="580971at2"/>
<dbReference type="InterPro" id="IPR027417">
    <property type="entry name" value="P-loop_NTPase"/>
</dbReference>
<evidence type="ECO:0000256" key="2">
    <source>
        <dbReference type="ARBA" id="ARBA00006683"/>
    </source>
</evidence>
<evidence type="ECO:0000256" key="12">
    <source>
        <dbReference type="ARBA" id="ARBA00022840"/>
    </source>
</evidence>
<organism evidence="21 22">
    <name type="scientific">Brunnivagina elsteri CCALA 953</name>
    <dbReference type="NCBI Taxonomy" id="987040"/>
    <lineage>
        <taxon>Bacteria</taxon>
        <taxon>Bacillati</taxon>
        <taxon>Cyanobacteriota</taxon>
        <taxon>Cyanophyceae</taxon>
        <taxon>Nostocales</taxon>
        <taxon>Calotrichaceae</taxon>
        <taxon>Brunnivagina</taxon>
    </lineage>
</organism>
<keyword evidence="7" id="KW-0997">Cell inner membrane</keyword>
<dbReference type="GO" id="GO:0004715">
    <property type="term" value="F:non-membrane spanning protein tyrosine kinase activity"/>
    <property type="evidence" value="ECO:0007669"/>
    <property type="project" value="UniProtKB-EC"/>
</dbReference>
<dbReference type="GO" id="GO:0005886">
    <property type="term" value="C:plasma membrane"/>
    <property type="evidence" value="ECO:0007669"/>
    <property type="project" value="UniProtKB-SubCell"/>
</dbReference>
<dbReference type="PANTHER" id="PTHR32309">
    <property type="entry name" value="TYROSINE-PROTEIN KINASE"/>
    <property type="match status" value="1"/>
</dbReference>
<proteinExistence type="inferred from homology"/>
<dbReference type="EMBL" id="NTFS01000139">
    <property type="protein sequence ID" value="PAX53460.1"/>
    <property type="molecule type" value="Genomic_DNA"/>
</dbReference>
<feature type="coiled-coil region" evidence="17">
    <location>
        <begin position="386"/>
        <end position="451"/>
    </location>
</feature>
<dbReference type="Pfam" id="PF13614">
    <property type="entry name" value="AAA_31"/>
    <property type="match status" value="1"/>
</dbReference>
<reference evidence="21 22" key="1">
    <citation type="submission" date="2017-08" db="EMBL/GenBank/DDBJ databases">
        <title>Draft genome sequence of filamentous cyanobacterium Calothrix elsteri CCALA 953.</title>
        <authorList>
            <person name="Gagunashvili A.N."/>
            <person name="Elster J."/>
            <person name="Andresson O.S."/>
        </authorList>
    </citation>
    <scope>NUCLEOTIDE SEQUENCE [LARGE SCALE GENOMIC DNA]</scope>
    <source>
        <strain evidence="21 22">CCALA 953</strain>
    </source>
</reference>
<evidence type="ECO:0000256" key="1">
    <source>
        <dbReference type="ARBA" id="ARBA00004429"/>
    </source>
</evidence>
<dbReference type="AlphaFoldDB" id="A0A2A2TIA1"/>
<keyword evidence="15" id="KW-0829">Tyrosine-protein kinase</keyword>
<accession>A0A2A2TIA1</accession>
<comment type="subcellular location">
    <subcellularLocation>
        <location evidence="1">Cell inner membrane</location>
        <topology evidence="1">Multi-pass membrane protein</topology>
    </subcellularLocation>
</comment>
<dbReference type="InterPro" id="IPR005702">
    <property type="entry name" value="Wzc-like_C"/>
</dbReference>
<evidence type="ECO:0000313" key="22">
    <source>
        <dbReference type="Proteomes" id="UP000218238"/>
    </source>
</evidence>
<feature type="transmembrane region" description="Helical" evidence="18">
    <location>
        <begin position="52"/>
        <end position="71"/>
    </location>
</feature>
<evidence type="ECO:0000256" key="3">
    <source>
        <dbReference type="ARBA" id="ARBA00007316"/>
    </source>
</evidence>
<comment type="similarity">
    <text evidence="4">Belongs to the etk/wzc family.</text>
</comment>
<keyword evidence="6" id="KW-1003">Cell membrane</keyword>
<feature type="domain" description="AAA" evidence="20">
    <location>
        <begin position="601"/>
        <end position="750"/>
    </location>
</feature>
<evidence type="ECO:0000256" key="5">
    <source>
        <dbReference type="ARBA" id="ARBA00011903"/>
    </source>
</evidence>
<keyword evidence="12" id="KW-0067">ATP-binding</keyword>
<dbReference type="Pfam" id="PF02706">
    <property type="entry name" value="Wzz"/>
    <property type="match status" value="1"/>
</dbReference>
<dbReference type="InterPro" id="IPR050445">
    <property type="entry name" value="Bact_polysacc_biosynth/exp"/>
</dbReference>
<keyword evidence="14 18" id="KW-0472">Membrane</keyword>
<comment type="similarity">
    <text evidence="3">Belongs to the CpsD/CapB family.</text>
</comment>
<evidence type="ECO:0000256" key="18">
    <source>
        <dbReference type="SAM" id="Phobius"/>
    </source>
</evidence>
<dbReference type="SUPFAM" id="SSF52540">
    <property type="entry name" value="P-loop containing nucleoside triphosphate hydrolases"/>
    <property type="match status" value="1"/>
</dbReference>
<keyword evidence="13 18" id="KW-1133">Transmembrane helix</keyword>
<dbReference type="CDD" id="cd05387">
    <property type="entry name" value="BY-kinase"/>
    <property type="match status" value="1"/>
</dbReference>
<evidence type="ECO:0000256" key="4">
    <source>
        <dbReference type="ARBA" id="ARBA00008883"/>
    </source>
</evidence>
<evidence type="ECO:0000256" key="17">
    <source>
        <dbReference type="SAM" id="Coils"/>
    </source>
</evidence>
<comment type="catalytic activity">
    <reaction evidence="16">
        <text>L-tyrosyl-[protein] + ATP = O-phospho-L-tyrosyl-[protein] + ADP + H(+)</text>
        <dbReference type="Rhea" id="RHEA:10596"/>
        <dbReference type="Rhea" id="RHEA-COMP:10136"/>
        <dbReference type="Rhea" id="RHEA-COMP:20101"/>
        <dbReference type="ChEBI" id="CHEBI:15378"/>
        <dbReference type="ChEBI" id="CHEBI:30616"/>
        <dbReference type="ChEBI" id="CHEBI:46858"/>
        <dbReference type="ChEBI" id="CHEBI:61978"/>
        <dbReference type="ChEBI" id="CHEBI:456216"/>
        <dbReference type="EC" id="2.7.10.2"/>
    </reaction>
</comment>
<evidence type="ECO:0000259" key="19">
    <source>
        <dbReference type="Pfam" id="PF02706"/>
    </source>
</evidence>